<evidence type="ECO:0000313" key="2">
    <source>
        <dbReference type="EMBL" id="PPJ51612.1"/>
    </source>
</evidence>
<feature type="compositionally biased region" description="Low complexity" evidence="1">
    <location>
        <begin position="104"/>
        <end position="121"/>
    </location>
</feature>
<feature type="compositionally biased region" description="Polar residues" evidence="1">
    <location>
        <begin position="125"/>
        <end position="135"/>
    </location>
</feature>
<keyword evidence="3" id="KW-1185">Reference proteome</keyword>
<protein>
    <submittedName>
        <fullName evidence="2">Uncharacterized protein</fullName>
    </submittedName>
</protein>
<reference evidence="3" key="1">
    <citation type="journal article" date="2017" name="bioRxiv">
        <title>Conservation of a gene cluster reveals novel cercosporin biosynthetic mechanisms and extends production to the genus Colletotrichum.</title>
        <authorList>
            <person name="de Jonge R."/>
            <person name="Ebert M.K."/>
            <person name="Huitt-Roehl C.R."/>
            <person name="Pal P."/>
            <person name="Suttle J.C."/>
            <person name="Spanner R.E."/>
            <person name="Neubauer J.D."/>
            <person name="Jurick W.M.II."/>
            <person name="Stott K.A."/>
            <person name="Secor G.A."/>
            <person name="Thomma B.P.H.J."/>
            <person name="Van de Peer Y."/>
            <person name="Townsend C.A."/>
            <person name="Bolton M.D."/>
        </authorList>
    </citation>
    <scope>NUCLEOTIDE SEQUENCE [LARGE SCALE GENOMIC DNA]</scope>
    <source>
        <strain evidence="3">CBS538.71</strain>
    </source>
</reference>
<proteinExistence type="predicted"/>
<name>A0A2S6BVW2_9PEZI</name>
<gene>
    <name evidence="2" type="ORF">CBER1_08953</name>
</gene>
<feature type="compositionally biased region" description="Polar residues" evidence="1">
    <location>
        <begin position="86"/>
        <end position="96"/>
    </location>
</feature>
<organism evidence="2 3">
    <name type="scientific">Cercospora berteroae</name>
    <dbReference type="NCBI Taxonomy" id="357750"/>
    <lineage>
        <taxon>Eukaryota</taxon>
        <taxon>Fungi</taxon>
        <taxon>Dikarya</taxon>
        <taxon>Ascomycota</taxon>
        <taxon>Pezizomycotina</taxon>
        <taxon>Dothideomycetes</taxon>
        <taxon>Dothideomycetidae</taxon>
        <taxon>Mycosphaerellales</taxon>
        <taxon>Mycosphaerellaceae</taxon>
        <taxon>Cercospora</taxon>
    </lineage>
</organism>
<evidence type="ECO:0000313" key="3">
    <source>
        <dbReference type="Proteomes" id="UP000237631"/>
    </source>
</evidence>
<comment type="caution">
    <text evidence="2">The sequence shown here is derived from an EMBL/GenBank/DDBJ whole genome shotgun (WGS) entry which is preliminary data.</text>
</comment>
<dbReference type="EMBL" id="PNEN01001746">
    <property type="protein sequence ID" value="PPJ51612.1"/>
    <property type="molecule type" value="Genomic_DNA"/>
</dbReference>
<dbReference type="AlphaFoldDB" id="A0A2S6BVW2"/>
<evidence type="ECO:0000256" key="1">
    <source>
        <dbReference type="SAM" id="MobiDB-lite"/>
    </source>
</evidence>
<feature type="region of interest" description="Disordered" evidence="1">
    <location>
        <begin position="75"/>
        <end position="178"/>
    </location>
</feature>
<dbReference type="Proteomes" id="UP000237631">
    <property type="component" value="Unassembled WGS sequence"/>
</dbReference>
<dbReference type="OrthoDB" id="3649886at2759"/>
<accession>A0A2S6BVW2</accession>
<sequence length="380" mass="42315">MASSFNPYLSQPSVYVVAYTTIYYSIPTDQYSNPTLPPIGSLMELRSYFPCHRCSYRFPDHNQLRAHEVHCTIAQPTQRTSRHDSINSNHSMTSPMGWSDTRKAPSLSCSSSAASESDPSEIMFTPNSSRASSVIQPHHGSRRTSRADIKAVRRQRRHSPESLLDDQGKKIKKTKKEQINRSNQAAVMYRMEDMLEQYCGWARNEQSGGNGNSAGLNGNKINVLRAQEAIALKVIHAARCLAIRSGTLASFEAEMQSAADAALEPDYRPGHDTFLELPPGEVPCSHEETKSKRCSAHDHPDWRECRKTRAAAIMRRNEDAYLASLGITHQQALWGFQLGSSQLRATAPTRRPSALNNLASRTSSLHINGSAQQASNSFRR</sequence>